<reference evidence="2" key="1">
    <citation type="journal article" date="2020" name="Stud. Mycol.">
        <title>101 Dothideomycetes genomes: a test case for predicting lifestyles and emergence of pathogens.</title>
        <authorList>
            <person name="Haridas S."/>
            <person name="Albert R."/>
            <person name="Binder M."/>
            <person name="Bloem J."/>
            <person name="Labutti K."/>
            <person name="Salamov A."/>
            <person name="Andreopoulos B."/>
            <person name="Baker S."/>
            <person name="Barry K."/>
            <person name="Bills G."/>
            <person name="Bluhm B."/>
            <person name="Cannon C."/>
            <person name="Castanera R."/>
            <person name="Culley D."/>
            <person name="Daum C."/>
            <person name="Ezra D."/>
            <person name="Gonzalez J."/>
            <person name="Henrissat B."/>
            <person name="Kuo A."/>
            <person name="Liang C."/>
            <person name="Lipzen A."/>
            <person name="Lutzoni F."/>
            <person name="Magnuson J."/>
            <person name="Mondo S."/>
            <person name="Nolan M."/>
            <person name="Ohm R."/>
            <person name="Pangilinan J."/>
            <person name="Park H.-J."/>
            <person name="Ramirez L."/>
            <person name="Alfaro M."/>
            <person name="Sun H."/>
            <person name="Tritt A."/>
            <person name="Yoshinaga Y."/>
            <person name="Zwiers L.-H."/>
            <person name="Turgeon B."/>
            <person name="Goodwin S."/>
            <person name="Spatafora J."/>
            <person name="Crous P."/>
            <person name="Grigoriev I."/>
        </authorList>
    </citation>
    <scope>NUCLEOTIDE SEQUENCE</scope>
    <source>
        <strain evidence="2">CBS 119687</strain>
    </source>
</reference>
<protein>
    <submittedName>
        <fullName evidence="2">Uncharacterized protein</fullName>
    </submittedName>
</protein>
<sequence>MKAHVLPTHRTPLPTISNSTPLPRLGGAHGANTSLNRLRHLDTCASSSVHASSPTLPLARAFSSDGRAANTGCFVSAIRHASWFVQTRPSAGVFSVCAGSDSASPQPVNQRCWWSRARGSGERRSVGSIWCWEGCGVFVWLFVFVEVVRDTGVEVGGGWVKRSATWFATTMAMLCVRARSRSRAPSWTSWVPRFAREATLFGFSPFLSNSAR</sequence>
<evidence type="ECO:0000256" key="1">
    <source>
        <dbReference type="SAM" id="MobiDB-lite"/>
    </source>
</evidence>
<dbReference type="RefSeq" id="XP_033523516.1">
    <property type="nucleotide sequence ID" value="XM_033665326.1"/>
</dbReference>
<dbReference type="Proteomes" id="UP000799771">
    <property type="component" value="Unassembled WGS sequence"/>
</dbReference>
<organism evidence="2 3">
    <name type="scientific">Dothidotthia symphoricarpi CBS 119687</name>
    <dbReference type="NCBI Taxonomy" id="1392245"/>
    <lineage>
        <taxon>Eukaryota</taxon>
        <taxon>Fungi</taxon>
        <taxon>Dikarya</taxon>
        <taxon>Ascomycota</taxon>
        <taxon>Pezizomycotina</taxon>
        <taxon>Dothideomycetes</taxon>
        <taxon>Pleosporomycetidae</taxon>
        <taxon>Pleosporales</taxon>
        <taxon>Dothidotthiaceae</taxon>
        <taxon>Dothidotthia</taxon>
    </lineage>
</organism>
<evidence type="ECO:0000313" key="2">
    <source>
        <dbReference type="EMBL" id="KAF2129127.1"/>
    </source>
</evidence>
<gene>
    <name evidence="2" type="ORF">P153DRAFT_32731</name>
</gene>
<accession>A0A6A6AE02</accession>
<evidence type="ECO:0000313" key="3">
    <source>
        <dbReference type="Proteomes" id="UP000799771"/>
    </source>
</evidence>
<name>A0A6A6AE02_9PLEO</name>
<proteinExistence type="predicted"/>
<dbReference type="GeneID" id="54405758"/>
<keyword evidence="3" id="KW-1185">Reference proteome</keyword>
<dbReference type="AlphaFoldDB" id="A0A6A6AE02"/>
<dbReference type="EMBL" id="ML977507">
    <property type="protein sequence ID" value="KAF2129127.1"/>
    <property type="molecule type" value="Genomic_DNA"/>
</dbReference>
<feature type="region of interest" description="Disordered" evidence="1">
    <location>
        <begin position="1"/>
        <end position="31"/>
    </location>
</feature>